<dbReference type="PANTHER" id="PTHR24416">
    <property type="entry name" value="TYROSINE-PROTEIN KINASE RECEPTOR"/>
    <property type="match status" value="1"/>
</dbReference>
<comment type="caution">
    <text evidence="2">The sequence shown here is derived from an EMBL/GenBank/DDBJ whole genome shotgun (WGS) entry which is preliminary data.</text>
</comment>
<evidence type="ECO:0000313" key="2">
    <source>
        <dbReference type="EMBL" id="CAG7821844.1"/>
    </source>
</evidence>
<evidence type="ECO:0000313" key="3">
    <source>
        <dbReference type="Proteomes" id="UP000708208"/>
    </source>
</evidence>
<name>A0A8J2KRL5_9HEXA</name>
<dbReference type="Proteomes" id="UP000708208">
    <property type="component" value="Unassembled WGS sequence"/>
</dbReference>
<dbReference type="SMART" id="SM00219">
    <property type="entry name" value="TyrKc"/>
    <property type="match status" value="1"/>
</dbReference>
<dbReference type="GO" id="GO:0007169">
    <property type="term" value="P:cell surface receptor protein tyrosine kinase signaling pathway"/>
    <property type="evidence" value="ECO:0007669"/>
    <property type="project" value="TreeGrafter"/>
</dbReference>
<dbReference type="GO" id="GO:0005886">
    <property type="term" value="C:plasma membrane"/>
    <property type="evidence" value="ECO:0007669"/>
    <property type="project" value="TreeGrafter"/>
</dbReference>
<dbReference type="InterPro" id="IPR001245">
    <property type="entry name" value="Ser-Thr/Tyr_kinase_cat_dom"/>
</dbReference>
<protein>
    <recommendedName>
        <fullName evidence="1">Protein kinase domain-containing protein</fullName>
    </recommendedName>
</protein>
<dbReference type="GO" id="GO:0004714">
    <property type="term" value="F:transmembrane receptor protein tyrosine kinase activity"/>
    <property type="evidence" value="ECO:0007669"/>
    <property type="project" value="TreeGrafter"/>
</dbReference>
<organism evidence="2 3">
    <name type="scientific">Allacma fusca</name>
    <dbReference type="NCBI Taxonomy" id="39272"/>
    <lineage>
        <taxon>Eukaryota</taxon>
        <taxon>Metazoa</taxon>
        <taxon>Ecdysozoa</taxon>
        <taxon>Arthropoda</taxon>
        <taxon>Hexapoda</taxon>
        <taxon>Collembola</taxon>
        <taxon>Symphypleona</taxon>
        <taxon>Sminthuridae</taxon>
        <taxon>Allacma</taxon>
    </lineage>
</organism>
<dbReference type="PANTHER" id="PTHR24416:SF600">
    <property type="entry name" value="PDGF- AND VEGF-RECEPTOR RELATED, ISOFORM J"/>
    <property type="match status" value="1"/>
</dbReference>
<dbReference type="InterPro" id="IPR050122">
    <property type="entry name" value="RTK"/>
</dbReference>
<dbReference type="InterPro" id="IPR000719">
    <property type="entry name" value="Prot_kinase_dom"/>
</dbReference>
<dbReference type="InterPro" id="IPR008266">
    <property type="entry name" value="Tyr_kinase_AS"/>
</dbReference>
<reference evidence="2" key="1">
    <citation type="submission" date="2021-06" db="EMBL/GenBank/DDBJ databases">
        <authorList>
            <person name="Hodson N. C."/>
            <person name="Mongue J. A."/>
            <person name="Jaron S. K."/>
        </authorList>
    </citation>
    <scope>NUCLEOTIDE SEQUENCE</scope>
</reference>
<dbReference type="GO" id="GO:0005524">
    <property type="term" value="F:ATP binding"/>
    <property type="evidence" value="ECO:0007669"/>
    <property type="project" value="InterPro"/>
</dbReference>
<dbReference type="Pfam" id="PF07714">
    <property type="entry name" value="PK_Tyr_Ser-Thr"/>
    <property type="match status" value="1"/>
</dbReference>
<dbReference type="PROSITE" id="PS50011">
    <property type="entry name" value="PROTEIN_KINASE_DOM"/>
    <property type="match status" value="1"/>
</dbReference>
<dbReference type="InterPro" id="IPR020635">
    <property type="entry name" value="Tyr_kinase_cat_dom"/>
</dbReference>
<dbReference type="EMBL" id="CAJVCH010523081">
    <property type="protein sequence ID" value="CAG7821844.1"/>
    <property type="molecule type" value="Genomic_DNA"/>
</dbReference>
<evidence type="ECO:0000259" key="1">
    <source>
        <dbReference type="PROSITE" id="PS50011"/>
    </source>
</evidence>
<accession>A0A8J2KRL5</accession>
<keyword evidence="3" id="KW-1185">Reference proteome</keyword>
<dbReference type="GO" id="GO:0043235">
    <property type="term" value="C:receptor complex"/>
    <property type="evidence" value="ECO:0007669"/>
    <property type="project" value="TreeGrafter"/>
</dbReference>
<dbReference type="PROSITE" id="PS00109">
    <property type="entry name" value="PROTEIN_KINASE_TYR"/>
    <property type="match status" value="1"/>
</dbReference>
<sequence length="141" mass="15966">MGSLLSFLRDGRESFINEMSTEPKNMHQSESVPKPSGVYFDFGDDGTPGLSNNQGKRTTDFGVRKVFSTIDLIKWSGQIADAMQYLESKKVIHGDLATRNVLLTSGLDVKVTDFGLSRQLNNYSMYIKKQEVIKTLYFWKL</sequence>
<feature type="domain" description="Protein kinase" evidence="1">
    <location>
        <begin position="1"/>
        <end position="141"/>
    </location>
</feature>
<dbReference type="OrthoDB" id="4062651at2759"/>
<dbReference type="AlphaFoldDB" id="A0A8J2KRL5"/>
<proteinExistence type="predicted"/>
<gene>
    <name evidence="2" type="ORF">AFUS01_LOCUS32152</name>
</gene>